<dbReference type="GeneID" id="36569692"/>
<dbReference type="Gene3D" id="3.40.1190.20">
    <property type="match status" value="1"/>
</dbReference>
<gene>
    <name evidence="3" type="ORF">M430DRAFT_115946</name>
</gene>
<evidence type="ECO:0000256" key="1">
    <source>
        <dbReference type="SAM" id="MobiDB-lite"/>
    </source>
</evidence>
<dbReference type="InterPro" id="IPR029056">
    <property type="entry name" value="Ribokinase-like"/>
</dbReference>
<dbReference type="InterPro" id="IPR011611">
    <property type="entry name" value="PfkB_dom"/>
</dbReference>
<proteinExistence type="predicted"/>
<evidence type="ECO:0000259" key="2">
    <source>
        <dbReference type="Pfam" id="PF00294"/>
    </source>
</evidence>
<dbReference type="STRING" id="857342.A0A2T3BBY9"/>
<name>A0A2T3BBY9_AMORE</name>
<dbReference type="RefSeq" id="XP_024724445.1">
    <property type="nucleotide sequence ID" value="XM_024861611.1"/>
</dbReference>
<dbReference type="Pfam" id="PF00294">
    <property type="entry name" value="PfkB"/>
    <property type="match status" value="1"/>
</dbReference>
<organism evidence="3 4">
    <name type="scientific">Amorphotheca resinae ATCC 22711</name>
    <dbReference type="NCBI Taxonomy" id="857342"/>
    <lineage>
        <taxon>Eukaryota</taxon>
        <taxon>Fungi</taxon>
        <taxon>Dikarya</taxon>
        <taxon>Ascomycota</taxon>
        <taxon>Pezizomycotina</taxon>
        <taxon>Leotiomycetes</taxon>
        <taxon>Helotiales</taxon>
        <taxon>Amorphothecaceae</taxon>
        <taxon>Amorphotheca</taxon>
    </lineage>
</organism>
<dbReference type="EMBL" id="KZ679007">
    <property type="protein sequence ID" value="PSS25846.1"/>
    <property type="molecule type" value="Genomic_DNA"/>
</dbReference>
<dbReference type="PANTHER" id="PTHR47098:SF2">
    <property type="entry name" value="PROTEIN MAK32"/>
    <property type="match status" value="1"/>
</dbReference>
<evidence type="ECO:0000313" key="4">
    <source>
        <dbReference type="Proteomes" id="UP000241818"/>
    </source>
</evidence>
<dbReference type="AlphaFoldDB" id="A0A2T3BBY9"/>
<feature type="domain" description="Carbohydrate kinase PfkB" evidence="2">
    <location>
        <begin position="356"/>
        <end position="403"/>
    </location>
</feature>
<sequence>MAEEEEISPSQEIDFCTLGMFIIGKTIFLSQNTYLFNRPISRLSPSEAITFAEPYEIHFPPPTPPVYDILGGAGSYSALGARFFSPPPLSKTVSWIVDRGSDFPTSIDTQIRTWGTSCLIRDDPNRLTTRGWNGYDSTQNRAFKYTTPKLRLDEDALTPTLLFSKSFHLICSPTRCIELVTAILRRRKSLDPHAAKPLFIWEPVPDLCVPSELLNCTNALPYIDICSPNHAELASLMGDPDLGLDASTGQVSKEAVERACEQLLGSMPLQSYALVIRCGAAGCYLAKNGGRSRRPSSERRKKRPANRARGGLTLDMDIESLFAGLLNSEGSFEREEVPMNPSLERWLPAYFSDGDQEKVVDPTGGGNGFLGGLAVALARGQGLEDAACWASVAASFCIQQVGVPVLGVDQDGRETWNGERAEDRLRAFRKRAGLEE</sequence>
<reference evidence="3 4" key="1">
    <citation type="journal article" date="2018" name="New Phytol.">
        <title>Comparative genomics and transcriptomics depict ericoid mycorrhizal fungi as versatile saprotrophs and plant mutualists.</title>
        <authorList>
            <person name="Martino E."/>
            <person name="Morin E."/>
            <person name="Grelet G.A."/>
            <person name="Kuo A."/>
            <person name="Kohler A."/>
            <person name="Daghino S."/>
            <person name="Barry K.W."/>
            <person name="Cichocki N."/>
            <person name="Clum A."/>
            <person name="Dockter R.B."/>
            <person name="Hainaut M."/>
            <person name="Kuo R.C."/>
            <person name="LaButti K."/>
            <person name="Lindahl B.D."/>
            <person name="Lindquist E.A."/>
            <person name="Lipzen A."/>
            <person name="Khouja H.R."/>
            <person name="Magnuson J."/>
            <person name="Murat C."/>
            <person name="Ohm R.A."/>
            <person name="Singer S.W."/>
            <person name="Spatafora J.W."/>
            <person name="Wang M."/>
            <person name="Veneault-Fourrey C."/>
            <person name="Henrissat B."/>
            <person name="Grigoriev I.V."/>
            <person name="Martin F.M."/>
            <person name="Perotto S."/>
        </authorList>
    </citation>
    <scope>NUCLEOTIDE SEQUENCE [LARGE SCALE GENOMIC DNA]</scope>
    <source>
        <strain evidence="3 4">ATCC 22711</strain>
    </source>
</reference>
<dbReference type="PANTHER" id="PTHR47098">
    <property type="entry name" value="PROTEIN MAK32"/>
    <property type="match status" value="1"/>
</dbReference>
<dbReference type="Proteomes" id="UP000241818">
    <property type="component" value="Unassembled WGS sequence"/>
</dbReference>
<dbReference type="OrthoDB" id="497927at2759"/>
<keyword evidence="4" id="KW-1185">Reference proteome</keyword>
<accession>A0A2T3BBY9</accession>
<protein>
    <recommendedName>
        <fullName evidence="2">Carbohydrate kinase PfkB domain-containing protein</fullName>
    </recommendedName>
</protein>
<dbReference type="InParanoid" id="A0A2T3BBY9"/>
<feature type="region of interest" description="Disordered" evidence="1">
    <location>
        <begin position="288"/>
        <end position="309"/>
    </location>
</feature>
<feature type="compositionally biased region" description="Basic residues" evidence="1">
    <location>
        <begin position="290"/>
        <end position="306"/>
    </location>
</feature>
<dbReference type="SUPFAM" id="SSF53613">
    <property type="entry name" value="Ribokinase-like"/>
    <property type="match status" value="1"/>
</dbReference>
<evidence type="ECO:0000313" key="3">
    <source>
        <dbReference type="EMBL" id="PSS25846.1"/>
    </source>
</evidence>
<dbReference type="FunCoup" id="A0A2T3BBY9">
    <property type="interactions" value="16"/>
</dbReference>